<name>A0ACC3TVP5_9ASCO</name>
<keyword evidence="2" id="KW-1185">Reference proteome</keyword>
<protein>
    <submittedName>
        <fullName evidence="1">CobW/HypB/UreG, nucleotide-binding domain-containing protein</fullName>
    </submittedName>
</protein>
<reference evidence="2" key="1">
    <citation type="journal article" date="2024" name="Front. Bioeng. Biotechnol.">
        <title>Genome-scale model development and genomic sequencing of the oleaginous clade Lipomyces.</title>
        <authorList>
            <person name="Czajka J.J."/>
            <person name="Han Y."/>
            <person name="Kim J."/>
            <person name="Mondo S.J."/>
            <person name="Hofstad B.A."/>
            <person name="Robles A."/>
            <person name="Haridas S."/>
            <person name="Riley R."/>
            <person name="LaButti K."/>
            <person name="Pangilinan J."/>
            <person name="Andreopoulos W."/>
            <person name="Lipzen A."/>
            <person name="Yan J."/>
            <person name="Wang M."/>
            <person name="Ng V."/>
            <person name="Grigoriev I.V."/>
            <person name="Spatafora J.W."/>
            <person name="Magnuson J.K."/>
            <person name="Baker S.E."/>
            <person name="Pomraning K.R."/>
        </authorList>
    </citation>
    <scope>NUCLEOTIDE SEQUENCE [LARGE SCALE GENOMIC DNA]</scope>
    <source>
        <strain evidence="2">CBS 10300</strain>
    </source>
</reference>
<dbReference type="Proteomes" id="UP001489719">
    <property type="component" value="Unassembled WGS sequence"/>
</dbReference>
<evidence type="ECO:0000313" key="2">
    <source>
        <dbReference type="Proteomes" id="UP001489719"/>
    </source>
</evidence>
<evidence type="ECO:0000313" key="1">
    <source>
        <dbReference type="EMBL" id="KAK9325273.1"/>
    </source>
</evidence>
<dbReference type="EMBL" id="MU970042">
    <property type="protein sequence ID" value="KAK9325273.1"/>
    <property type="molecule type" value="Genomic_DNA"/>
</dbReference>
<gene>
    <name evidence="1" type="ORF">V1517DRAFT_364211</name>
</gene>
<sequence length="392" mass="43202">MANIDDDNDEVPALVEVQTALEDAIDEDIEQNDKKVPLTIVTGYLGAGKSCLLNNIMRQTNKKIAIALKVKGTELIPFIEFGDSVDIEKSLTVSDGSKNYTEWLELGNGCLCCSVKDNGVAALESLMEKKGKFDYILLETTGLADPGPIAQMFWLDTALASSIYLDGIITVIDAVNIVKNLDDTVVDMHHQDGTESGITDQTQADLVPTSTAYTQISYADVIILNKSDLVEDETRRSIAERIAGINSLATIIPTTFSKVDSVEDILDLATVNNDLTRWENIKAFSSKAFHDHRVTTITLPLPVMSQDSYRAFDRWLQNLLWEDIVDSHRVEVHRLKAKIVLDSDETFVIQGVRDTYDTIPVSETGGSSGKVVIIGKGLDYDILQRSLSKTIL</sequence>
<comment type="caution">
    <text evidence="1">The sequence shown here is derived from an EMBL/GenBank/DDBJ whole genome shotgun (WGS) entry which is preliminary data.</text>
</comment>
<proteinExistence type="predicted"/>
<accession>A0ACC3TVP5</accession>
<organism evidence="1 2">
    <name type="scientific">Lipomyces orientalis</name>
    <dbReference type="NCBI Taxonomy" id="1233043"/>
    <lineage>
        <taxon>Eukaryota</taxon>
        <taxon>Fungi</taxon>
        <taxon>Dikarya</taxon>
        <taxon>Ascomycota</taxon>
        <taxon>Saccharomycotina</taxon>
        <taxon>Lipomycetes</taxon>
        <taxon>Lipomycetales</taxon>
        <taxon>Lipomycetaceae</taxon>
        <taxon>Lipomyces</taxon>
    </lineage>
</organism>